<evidence type="ECO:0000259" key="7">
    <source>
        <dbReference type="PROSITE" id="PS50110"/>
    </source>
</evidence>
<dbReference type="Pfam" id="PF00196">
    <property type="entry name" value="GerE"/>
    <property type="match status" value="1"/>
</dbReference>
<keyword evidence="4" id="KW-0804">Transcription</keyword>
<dbReference type="PROSITE" id="PS50110">
    <property type="entry name" value="RESPONSE_REGULATORY"/>
    <property type="match status" value="1"/>
</dbReference>
<accession>A0A0P9DBE5</accession>
<dbReference type="Pfam" id="PF00072">
    <property type="entry name" value="Response_reg"/>
    <property type="match status" value="1"/>
</dbReference>
<dbReference type="Gene3D" id="3.40.50.2300">
    <property type="match status" value="1"/>
</dbReference>
<dbReference type="InterPro" id="IPR016032">
    <property type="entry name" value="Sig_transdc_resp-reg_C-effctor"/>
</dbReference>
<comment type="caution">
    <text evidence="8">The sequence shown here is derived from an EMBL/GenBank/DDBJ whole genome shotgun (WGS) entry which is preliminary data.</text>
</comment>
<dbReference type="PANTHER" id="PTHR43214">
    <property type="entry name" value="TWO-COMPONENT RESPONSE REGULATOR"/>
    <property type="match status" value="1"/>
</dbReference>
<evidence type="ECO:0000313" key="9">
    <source>
        <dbReference type="Proteomes" id="UP000050509"/>
    </source>
</evidence>
<dbReference type="PRINTS" id="PR00038">
    <property type="entry name" value="HTHLUXR"/>
</dbReference>
<feature type="domain" description="HTH luxR-type" evidence="6">
    <location>
        <begin position="144"/>
        <end position="209"/>
    </location>
</feature>
<dbReference type="InterPro" id="IPR001789">
    <property type="entry name" value="Sig_transdc_resp-reg_receiver"/>
</dbReference>
<evidence type="ECO:0000256" key="2">
    <source>
        <dbReference type="ARBA" id="ARBA00023015"/>
    </source>
</evidence>
<evidence type="ECO:0000256" key="4">
    <source>
        <dbReference type="ARBA" id="ARBA00023163"/>
    </source>
</evidence>
<dbReference type="InterPro" id="IPR039420">
    <property type="entry name" value="WalR-like"/>
</dbReference>
<dbReference type="CDD" id="cd17535">
    <property type="entry name" value="REC_NarL-like"/>
    <property type="match status" value="1"/>
</dbReference>
<keyword evidence="3" id="KW-0238">DNA-binding</keyword>
<dbReference type="InterPro" id="IPR000792">
    <property type="entry name" value="Tscrpt_reg_LuxR_C"/>
</dbReference>
<dbReference type="AlphaFoldDB" id="A0A0P9DBE5"/>
<dbReference type="SUPFAM" id="SSF52172">
    <property type="entry name" value="CheY-like"/>
    <property type="match status" value="1"/>
</dbReference>
<organism evidence="8 9">
    <name type="scientific">Kouleothrix aurantiaca</name>
    <dbReference type="NCBI Taxonomy" id="186479"/>
    <lineage>
        <taxon>Bacteria</taxon>
        <taxon>Bacillati</taxon>
        <taxon>Chloroflexota</taxon>
        <taxon>Chloroflexia</taxon>
        <taxon>Chloroflexales</taxon>
        <taxon>Roseiflexineae</taxon>
        <taxon>Roseiflexaceae</taxon>
        <taxon>Kouleothrix</taxon>
    </lineage>
</organism>
<dbReference type="SMART" id="SM00448">
    <property type="entry name" value="REC"/>
    <property type="match status" value="1"/>
</dbReference>
<dbReference type="InterPro" id="IPR058245">
    <property type="entry name" value="NreC/VraR/RcsB-like_REC"/>
</dbReference>
<protein>
    <recommendedName>
        <fullName evidence="10">LuxR family transcriptional regulator</fullName>
    </recommendedName>
</protein>
<evidence type="ECO:0000256" key="5">
    <source>
        <dbReference type="PROSITE-ProRule" id="PRU00169"/>
    </source>
</evidence>
<dbReference type="GO" id="GO:0003677">
    <property type="term" value="F:DNA binding"/>
    <property type="evidence" value="ECO:0007669"/>
    <property type="project" value="UniProtKB-KW"/>
</dbReference>
<dbReference type="InterPro" id="IPR011006">
    <property type="entry name" value="CheY-like_superfamily"/>
</dbReference>
<dbReference type="SMART" id="SM00421">
    <property type="entry name" value="HTH_LUXR"/>
    <property type="match status" value="1"/>
</dbReference>
<feature type="domain" description="Response regulatory" evidence="7">
    <location>
        <begin position="3"/>
        <end position="118"/>
    </location>
</feature>
<keyword evidence="9" id="KW-1185">Reference proteome</keyword>
<dbReference type="CDD" id="cd06170">
    <property type="entry name" value="LuxR_C_like"/>
    <property type="match status" value="1"/>
</dbReference>
<evidence type="ECO:0000256" key="3">
    <source>
        <dbReference type="ARBA" id="ARBA00023125"/>
    </source>
</evidence>
<reference evidence="8 9" key="1">
    <citation type="submission" date="2015-09" db="EMBL/GenBank/DDBJ databases">
        <title>Draft genome sequence of Kouleothrix aurantiaca JCM 19913.</title>
        <authorList>
            <person name="Hemp J."/>
        </authorList>
    </citation>
    <scope>NUCLEOTIDE SEQUENCE [LARGE SCALE GENOMIC DNA]</scope>
    <source>
        <strain evidence="8 9">COM-B</strain>
    </source>
</reference>
<evidence type="ECO:0000259" key="6">
    <source>
        <dbReference type="PROSITE" id="PS50043"/>
    </source>
</evidence>
<evidence type="ECO:0000313" key="8">
    <source>
        <dbReference type="EMBL" id="KPV53083.1"/>
    </source>
</evidence>
<dbReference type="EMBL" id="LJCR01000347">
    <property type="protein sequence ID" value="KPV53083.1"/>
    <property type="molecule type" value="Genomic_DNA"/>
</dbReference>
<dbReference type="PROSITE" id="PS00622">
    <property type="entry name" value="HTH_LUXR_1"/>
    <property type="match status" value="1"/>
</dbReference>
<feature type="modified residue" description="4-aspartylphosphate" evidence="5">
    <location>
        <position position="54"/>
    </location>
</feature>
<dbReference type="GO" id="GO:0006355">
    <property type="term" value="P:regulation of DNA-templated transcription"/>
    <property type="evidence" value="ECO:0007669"/>
    <property type="project" value="InterPro"/>
</dbReference>
<gene>
    <name evidence="8" type="ORF">SE17_11710</name>
</gene>
<dbReference type="GO" id="GO:0000160">
    <property type="term" value="P:phosphorelay signal transduction system"/>
    <property type="evidence" value="ECO:0007669"/>
    <property type="project" value="InterPro"/>
</dbReference>
<dbReference type="SUPFAM" id="SSF46894">
    <property type="entry name" value="C-terminal effector domain of the bipartite response regulators"/>
    <property type="match status" value="1"/>
</dbReference>
<name>A0A0P9DBE5_9CHLR</name>
<proteinExistence type="predicted"/>
<dbReference type="PANTHER" id="PTHR43214:SF41">
    <property type="entry name" value="NITRATE_NITRITE RESPONSE REGULATOR PROTEIN NARP"/>
    <property type="match status" value="1"/>
</dbReference>
<keyword evidence="1 5" id="KW-0597">Phosphoprotein</keyword>
<evidence type="ECO:0008006" key="10">
    <source>
        <dbReference type="Google" id="ProtNLM"/>
    </source>
</evidence>
<keyword evidence="2" id="KW-0805">Transcription regulation</keyword>
<dbReference type="Proteomes" id="UP000050509">
    <property type="component" value="Unassembled WGS sequence"/>
</dbReference>
<sequence>MATVVLSDDHPMVLYGLRAVIHDAPDLELVGEATNGAETVELISRLHPDLLVLDILLPDINGIDLIEKLDIQDRTSVVIFSMHANDSYVRAALLAGASSFVLKDALASELLHAMREAIAGRRYLSPTITDRAVDMFLHHGEAPANSQLEMLTARERQILHLVAAGRTSSAIADRLAISPRTVETHRANLMRKLKLKSQADLLRYAITHGISTSLEE</sequence>
<dbReference type="PROSITE" id="PS50043">
    <property type="entry name" value="HTH_LUXR_2"/>
    <property type="match status" value="1"/>
</dbReference>
<evidence type="ECO:0000256" key="1">
    <source>
        <dbReference type="ARBA" id="ARBA00022553"/>
    </source>
</evidence>